<dbReference type="Pfam" id="PF02518">
    <property type="entry name" value="HATPase_c"/>
    <property type="match status" value="1"/>
</dbReference>
<feature type="transmembrane region" description="Helical" evidence="9">
    <location>
        <begin position="164"/>
        <end position="186"/>
    </location>
</feature>
<dbReference type="InterPro" id="IPR003661">
    <property type="entry name" value="HisK_dim/P_dom"/>
</dbReference>
<feature type="transmembrane region" description="Helical" evidence="9">
    <location>
        <begin position="281"/>
        <end position="298"/>
    </location>
</feature>
<keyword evidence="7" id="KW-0067">ATP-binding</keyword>
<evidence type="ECO:0000256" key="5">
    <source>
        <dbReference type="ARBA" id="ARBA00022741"/>
    </source>
</evidence>
<dbReference type="GO" id="GO:0005524">
    <property type="term" value="F:ATP binding"/>
    <property type="evidence" value="ECO:0007669"/>
    <property type="project" value="UniProtKB-KW"/>
</dbReference>
<accession>A0AAX2AHK9</accession>
<gene>
    <name evidence="11" type="ORF">CP985_03125</name>
</gene>
<evidence type="ECO:0000256" key="8">
    <source>
        <dbReference type="ARBA" id="ARBA00023012"/>
    </source>
</evidence>
<evidence type="ECO:0000256" key="6">
    <source>
        <dbReference type="ARBA" id="ARBA00022777"/>
    </source>
</evidence>
<evidence type="ECO:0000256" key="4">
    <source>
        <dbReference type="ARBA" id="ARBA00022679"/>
    </source>
</evidence>
<dbReference type="PRINTS" id="PR00344">
    <property type="entry name" value="BCTRLSENSOR"/>
</dbReference>
<dbReference type="InterPro" id="IPR003594">
    <property type="entry name" value="HATPase_dom"/>
</dbReference>
<dbReference type="KEGG" id="amyt:AMYT_0430"/>
<feature type="transmembrane region" description="Helical" evidence="9">
    <location>
        <begin position="304"/>
        <end position="329"/>
    </location>
</feature>
<dbReference type="CDD" id="cd00082">
    <property type="entry name" value="HisKA"/>
    <property type="match status" value="1"/>
</dbReference>
<keyword evidence="9" id="KW-1133">Transmembrane helix</keyword>
<dbReference type="EC" id="2.7.13.3" evidence="2"/>
<organism evidence="11 12">
    <name type="scientific">Malaciobacter mytili LMG 24559</name>
    <dbReference type="NCBI Taxonomy" id="1032238"/>
    <lineage>
        <taxon>Bacteria</taxon>
        <taxon>Pseudomonadati</taxon>
        <taxon>Campylobacterota</taxon>
        <taxon>Epsilonproteobacteria</taxon>
        <taxon>Campylobacterales</taxon>
        <taxon>Arcobacteraceae</taxon>
        <taxon>Malaciobacter</taxon>
    </lineage>
</organism>
<keyword evidence="5" id="KW-0547">Nucleotide-binding</keyword>
<dbReference type="PROSITE" id="PS50109">
    <property type="entry name" value="HIS_KIN"/>
    <property type="match status" value="1"/>
</dbReference>
<dbReference type="Gene3D" id="3.30.565.10">
    <property type="entry name" value="Histidine kinase-like ATPase, C-terminal domain"/>
    <property type="match status" value="1"/>
</dbReference>
<name>A0AAX2AHK9_9BACT</name>
<sequence>MKYIIIFSFFILNLYANRFGIVEDIQISEDFNTYKQVNYLEYKNKVVKKFSIKLDINKYKLKNKTYYLTIVSDDKNLIYTNTKYYKYNHLLIIKLDKNSFEKLFFNYEYKEAKRAGFRYRVISELEYKYILPYEGILYGLAYGIIFCAFLYYFIIYFSTRQKCFLYYSIMQLFVLLSLVGFVYFSYKPYPSVLGQALVDIFETSGFLFTLLFTKEILSLEKNLPKVSKIVNFFIVLNIIDLLLIVIFKISILYEFLPFYISFLIPSLVGIISIYKGNKNAIIYTLGWVFMACFVFMAQEKLLPISGIYIIHIAAPMESLIFSFALAYTLRQLVIEKNEKEKLLIHKSKLASMGEMINNIAHQWRQPLTHLSFINMNLQLASEYNELDKKYLIEKINESNEQIEFMSNTINSFRDFYKPQKSKNSFYISEAVNKSVDIMLPLLQLYKIEVILDIKSDKRVLSYENEYSQVILNLLSNAKEALVAKNIQTPKIKITIDVKEKRSLTTICDNAGGISEKILYKIFEPYFTTKDSGSGIGLYMSKTIINSHFKGELSVQNKKEGACFIIKV</sequence>
<dbReference type="InterPro" id="IPR036890">
    <property type="entry name" value="HATPase_C_sf"/>
</dbReference>
<dbReference type="PANTHER" id="PTHR43065:SF46">
    <property type="entry name" value="C4-DICARBOXYLATE TRANSPORT SENSOR PROTEIN DCTB"/>
    <property type="match status" value="1"/>
</dbReference>
<keyword evidence="3" id="KW-0597">Phosphoprotein</keyword>
<dbReference type="InterPro" id="IPR036097">
    <property type="entry name" value="HisK_dim/P_sf"/>
</dbReference>
<feature type="transmembrane region" description="Helical" evidence="9">
    <location>
        <begin position="136"/>
        <end position="157"/>
    </location>
</feature>
<dbReference type="Gene3D" id="1.10.287.130">
    <property type="match status" value="1"/>
</dbReference>
<keyword evidence="4" id="KW-0808">Transferase</keyword>
<dbReference type="SUPFAM" id="SSF47384">
    <property type="entry name" value="Homodimeric domain of signal transducing histidine kinase"/>
    <property type="match status" value="1"/>
</dbReference>
<proteinExistence type="predicted"/>
<dbReference type="InterPro" id="IPR011623">
    <property type="entry name" value="7TMR_DISM_rcpt_extracell_dom1"/>
</dbReference>
<dbReference type="PANTHER" id="PTHR43065">
    <property type="entry name" value="SENSOR HISTIDINE KINASE"/>
    <property type="match status" value="1"/>
</dbReference>
<keyword evidence="9" id="KW-0812">Transmembrane</keyword>
<dbReference type="AlphaFoldDB" id="A0AAX2AHK9"/>
<comment type="catalytic activity">
    <reaction evidence="1">
        <text>ATP + protein L-histidine = ADP + protein N-phospho-L-histidine.</text>
        <dbReference type="EC" id="2.7.13.3"/>
    </reaction>
</comment>
<dbReference type="SUPFAM" id="SSF55874">
    <property type="entry name" value="ATPase domain of HSP90 chaperone/DNA topoisomerase II/histidine kinase"/>
    <property type="match status" value="1"/>
</dbReference>
<keyword evidence="8" id="KW-0902">Two-component regulatory system</keyword>
<dbReference type="InterPro" id="IPR005467">
    <property type="entry name" value="His_kinase_dom"/>
</dbReference>
<keyword evidence="6 11" id="KW-0418">Kinase</keyword>
<reference evidence="11 12" key="1">
    <citation type="submission" date="2017-09" db="EMBL/GenBank/DDBJ databases">
        <title>Genomics of the genus Arcobacter.</title>
        <authorList>
            <person name="Perez-Cataluna A."/>
            <person name="Figueras M.J."/>
            <person name="Salas-Masso N."/>
        </authorList>
    </citation>
    <scope>NUCLEOTIDE SEQUENCE [LARGE SCALE GENOMIC DNA]</scope>
    <source>
        <strain evidence="11 12">CECT 7386</strain>
    </source>
</reference>
<dbReference type="InterPro" id="IPR004358">
    <property type="entry name" value="Sig_transdc_His_kin-like_C"/>
</dbReference>
<evidence type="ECO:0000256" key="3">
    <source>
        <dbReference type="ARBA" id="ARBA00022553"/>
    </source>
</evidence>
<evidence type="ECO:0000256" key="9">
    <source>
        <dbReference type="SAM" id="Phobius"/>
    </source>
</evidence>
<dbReference type="Pfam" id="PF07695">
    <property type="entry name" value="7TMR-DISM_7TM"/>
    <property type="match status" value="1"/>
</dbReference>
<feature type="transmembrane region" description="Helical" evidence="9">
    <location>
        <begin position="229"/>
        <end position="249"/>
    </location>
</feature>
<keyword evidence="12" id="KW-1185">Reference proteome</keyword>
<evidence type="ECO:0000256" key="1">
    <source>
        <dbReference type="ARBA" id="ARBA00000085"/>
    </source>
</evidence>
<dbReference type="Proteomes" id="UP000290092">
    <property type="component" value="Unassembled WGS sequence"/>
</dbReference>
<feature type="transmembrane region" description="Helical" evidence="9">
    <location>
        <begin position="192"/>
        <end position="217"/>
    </location>
</feature>
<keyword evidence="9" id="KW-0472">Membrane</keyword>
<evidence type="ECO:0000313" key="11">
    <source>
        <dbReference type="EMBL" id="RXK16494.1"/>
    </source>
</evidence>
<comment type="caution">
    <text evidence="11">The sequence shown here is derived from an EMBL/GenBank/DDBJ whole genome shotgun (WGS) entry which is preliminary data.</text>
</comment>
<feature type="domain" description="Histidine kinase" evidence="10">
    <location>
        <begin position="358"/>
        <end position="567"/>
    </location>
</feature>
<evidence type="ECO:0000256" key="2">
    <source>
        <dbReference type="ARBA" id="ARBA00012438"/>
    </source>
</evidence>
<dbReference type="RefSeq" id="WP_114840926.1">
    <property type="nucleotide sequence ID" value="NZ_CP031219.1"/>
</dbReference>
<evidence type="ECO:0000256" key="7">
    <source>
        <dbReference type="ARBA" id="ARBA00022840"/>
    </source>
</evidence>
<protein>
    <recommendedName>
        <fullName evidence="2">histidine kinase</fullName>
        <ecNumber evidence="2">2.7.13.3</ecNumber>
    </recommendedName>
</protein>
<dbReference type="EMBL" id="NXID01000007">
    <property type="protein sequence ID" value="RXK16494.1"/>
    <property type="molecule type" value="Genomic_DNA"/>
</dbReference>
<evidence type="ECO:0000259" key="10">
    <source>
        <dbReference type="PROSITE" id="PS50109"/>
    </source>
</evidence>
<dbReference type="GO" id="GO:0000155">
    <property type="term" value="F:phosphorelay sensor kinase activity"/>
    <property type="evidence" value="ECO:0007669"/>
    <property type="project" value="InterPro"/>
</dbReference>
<evidence type="ECO:0000313" key="12">
    <source>
        <dbReference type="Proteomes" id="UP000290092"/>
    </source>
</evidence>
<dbReference type="SMART" id="SM00387">
    <property type="entry name" value="HATPase_c"/>
    <property type="match status" value="1"/>
</dbReference>
<feature type="transmembrane region" description="Helical" evidence="9">
    <location>
        <begin position="255"/>
        <end position="274"/>
    </location>
</feature>